<evidence type="ECO:0000313" key="2">
    <source>
        <dbReference type="EMBL" id="CAH0102466.1"/>
    </source>
</evidence>
<comment type="caution">
    <text evidence="2">The sequence shown here is derived from an EMBL/GenBank/DDBJ whole genome shotgun (WGS) entry which is preliminary data.</text>
</comment>
<feature type="region of interest" description="Disordered" evidence="1">
    <location>
        <begin position="64"/>
        <end position="88"/>
    </location>
</feature>
<evidence type="ECO:0000313" key="3">
    <source>
        <dbReference type="Proteomes" id="UP000789390"/>
    </source>
</evidence>
<dbReference type="OrthoDB" id="10571551at2759"/>
<sequence length="143" mass="16733">MRRSLRLELLKSKVIDSVTCESNQDSVNDGLKKKLSKGLHDSETLVPHPKKSKRISLKVKQRLRRENQTAEEHQIDKTHNNEEHIYSRQHEKKLETVTEETPHDLTHKHHKNEIEEVSIADFSLSHYHDEDDAVCGTFFSLFI</sequence>
<name>A0A8J2RDL8_9CRUS</name>
<accession>A0A8J2RDL8</accession>
<dbReference type="EMBL" id="CAKKLH010000082">
    <property type="protein sequence ID" value="CAH0102466.1"/>
    <property type="molecule type" value="Genomic_DNA"/>
</dbReference>
<dbReference type="AlphaFoldDB" id="A0A8J2RDL8"/>
<proteinExistence type="predicted"/>
<protein>
    <submittedName>
        <fullName evidence="2">Uncharacterized protein</fullName>
    </submittedName>
</protein>
<gene>
    <name evidence="2" type="ORF">DGAL_LOCUS4875</name>
</gene>
<keyword evidence="3" id="KW-1185">Reference proteome</keyword>
<dbReference type="Proteomes" id="UP000789390">
    <property type="component" value="Unassembled WGS sequence"/>
</dbReference>
<organism evidence="2 3">
    <name type="scientific">Daphnia galeata</name>
    <dbReference type="NCBI Taxonomy" id="27404"/>
    <lineage>
        <taxon>Eukaryota</taxon>
        <taxon>Metazoa</taxon>
        <taxon>Ecdysozoa</taxon>
        <taxon>Arthropoda</taxon>
        <taxon>Crustacea</taxon>
        <taxon>Branchiopoda</taxon>
        <taxon>Diplostraca</taxon>
        <taxon>Cladocera</taxon>
        <taxon>Anomopoda</taxon>
        <taxon>Daphniidae</taxon>
        <taxon>Daphnia</taxon>
    </lineage>
</organism>
<reference evidence="2" key="1">
    <citation type="submission" date="2021-11" db="EMBL/GenBank/DDBJ databases">
        <authorList>
            <person name="Schell T."/>
        </authorList>
    </citation>
    <scope>NUCLEOTIDE SEQUENCE</scope>
    <source>
        <strain evidence="2">M5</strain>
    </source>
</reference>
<evidence type="ECO:0000256" key="1">
    <source>
        <dbReference type="SAM" id="MobiDB-lite"/>
    </source>
</evidence>